<evidence type="ECO:0000259" key="4">
    <source>
        <dbReference type="SMART" id="SM00738"/>
    </source>
</evidence>
<dbReference type="Proteomes" id="UP000628448">
    <property type="component" value="Unassembled WGS sequence"/>
</dbReference>
<keyword evidence="1" id="KW-0889">Transcription antitermination</keyword>
<dbReference type="Pfam" id="PF02357">
    <property type="entry name" value="NusG"/>
    <property type="match status" value="1"/>
</dbReference>
<dbReference type="RefSeq" id="WP_196991227.1">
    <property type="nucleotide sequence ID" value="NZ_JADWYR010000002.1"/>
</dbReference>
<accession>A0A931GYP8</accession>
<protein>
    <submittedName>
        <fullName evidence="5">UpxY family transcription antiterminator</fullName>
    </submittedName>
</protein>
<dbReference type="CDD" id="cd09895">
    <property type="entry name" value="NGN_SP_UpxY"/>
    <property type="match status" value="1"/>
</dbReference>
<dbReference type="EMBL" id="JADWYR010000002">
    <property type="protein sequence ID" value="MBG9377127.1"/>
    <property type="molecule type" value="Genomic_DNA"/>
</dbReference>
<evidence type="ECO:0000313" key="5">
    <source>
        <dbReference type="EMBL" id="MBG9377127.1"/>
    </source>
</evidence>
<dbReference type="InterPro" id="IPR036735">
    <property type="entry name" value="NGN_dom_sf"/>
</dbReference>
<feature type="domain" description="NusG-like N-terminal" evidence="4">
    <location>
        <begin position="5"/>
        <end position="102"/>
    </location>
</feature>
<dbReference type="SMART" id="SM00738">
    <property type="entry name" value="NGN"/>
    <property type="match status" value="1"/>
</dbReference>
<dbReference type="NCBIfam" id="NF033644">
    <property type="entry name" value="antiterm_UpxY"/>
    <property type="match status" value="1"/>
</dbReference>
<keyword evidence="2" id="KW-0805">Transcription regulation</keyword>
<evidence type="ECO:0000256" key="3">
    <source>
        <dbReference type="ARBA" id="ARBA00023163"/>
    </source>
</evidence>
<dbReference type="AlphaFoldDB" id="A0A931GYP8"/>
<evidence type="ECO:0000256" key="2">
    <source>
        <dbReference type="ARBA" id="ARBA00023015"/>
    </source>
</evidence>
<sequence length="172" mass="19901">MDENTEKWFAIYTKPRSEKKVNATLLLKGIHSWCPVQKIERQWSDRKKIIEEPLFKSYVFVCIKPDEKLAVLQTSGVLNFVHHIGKPAIIRNEEIELIKSFLLEKDAKIQIQNMAGFKEDDKVVIKHGIFMDNVGTVVKASSKKLYVRLESLDQLMVVEFPVNYAGHYFPHG</sequence>
<dbReference type="GO" id="GO:0006354">
    <property type="term" value="P:DNA-templated transcription elongation"/>
    <property type="evidence" value="ECO:0007669"/>
    <property type="project" value="InterPro"/>
</dbReference>
<reference evidence="5" key="1">
    <citation type="submission" date="2020-11" db="EMBL/GenBank/DDBJ databases">
        <title>Bacterial whole genome sequence for Panacibacter sp. DH6.</title>
        <authorList>
            <person name="Le V."/>
            <person name="Ko S."/>
            <person name="Ahn C.-Y."/>
            <person name="Oh H.-M."/>
        </authorList>
    </citation>
    <scope>NUCLEOTIDE SEQUENCE</scope>
    <source>
        <strain evidence="5">DH6</strain>
    </source>
</reference>
<comment type="caution">
    <text evidence="5">The sequence shown here is derived from an EMBL/GenBank/DDBJ whole genome shotgun (WGS) entry which is preliminary data.</text>
</comment>
<dbReference type="InterPro" id="IPR043425">
    <property type="entry name" value="NusG-like"/>
</dbReference>
<proteinExistence type="predicted"/>
<organism evidence="5 6">
    <name type="scientific">Panacibacter microcysteis</name>
    <dbReference type="NCBI Taxonomy" id="2793269"/>
    <lineage>
        <taxon>Bacteria</taxon>
        <taxon>Pseudomonadati</taxon>
        <taxon>Bacteroidota</taxon>
        <taxon>Chitinophagia</taxon>
        <taxon>Chitinophagales</taxon>
        <taxon>Chitinophagaceae</taxon>
        <taxon>Panacibacter</taxon>
    </lineage>
</organism>
<gene>
    <name evidence="5" type="ORF">I5907_12865</name>
</gene>
<dbReference type="SUPFAM" id="SSF82679">
    <property type="entry name" value="N-utilization substance G protein NusG, N-terminal domain"/>
    <property type="match status" value="1"/>
</dbReference>
<keyword evidence="6" id="KW-1185">Reference proteome</keyword>
<evidence type="ECO:0000313" key="6">
    <source>
        <dbReference type="Proteomes" id="UP000628448"/>
    </source>
</evidence>
<name>A0A931GYP8_9BACT</name>
<keyword evidence="3" id="KW-0804">Transcription</keyword>
<dbReference type="PANTHER" id="PTHR30265">
    <property type="entry name" value="RHO-INTERACTING TRANSCRIPTION TERMINATION FACTOR NUSG"/>
    <property type="match status" value="1"/>
</dbReference>
<evidence type="ECO:0000256" key="1">
    <source>
        <dbReference type="ARBA" id="ARBA00022814"/>
    </source>
</evidence>
<dbReference type="InterPro" id="IPR006645">
    <property type="entry name" value="NGN-like_dom"/>
</dbReference>
<dbReference type="Gene3D" id="3.30.70.940">
    <property type="entry name" value="NusG, N-terminal domain"/>
    <property type="match status" value="1"/>
</dbReference>
<dbReference type="PANTHER" id="PTHR30265:SF4">
    <property type="entry name" value="KOW MOTIF FAMILY PROTEIN, EXPRESSED"/>
    <property type="match status" value="1"/>
</dbReference>
<dbReference type="GO" id="GO:0031564">
    <property type="term" value="P:transcription antitermination"/>
    <property type="evidence" value="ECO:0007669"/>
    <property type="project" value="UniProtKB-KW"/>
</dbReference>